<dbReference type="Proteomes" id="UP000035579">
    <property type="component" value="Chromosome"/>
</dbReference>
<proteinExistence type="predicted"/>
<evidence type="ECO:0000313" key="4">
    <source>
        <dbReference type="Proteomes" id="UP000035579"/>
    </source>
</evidence>
<keyword evidence="1" id="KW-1133">Transmembrane helix</keyword>
<evidence type="ECO:0000313" key="5">
    <source>
        <dbReference type="Proteomes" id="UP000256345"/>
    </source>
</evidence>
<gene>
    <name evidence="2" type="ORF">AA314_08572</name>
    <name evidence="3" type="ORF">ATI61_10591</name>
</gene>
<evidence type="ECO:0000313" key="3">
    <source>
        <dbReference type="EMBL" id="REG31767.1"/>
    </source>
</evidence>
<organism evidence="2 4">
    <name type="scientific">Archangium gephyra</name>
    <dbReference type="NCBI Taxonomy" id="48"/>
    <lineage>
        <taxon>Bacteria</taxon>
        <taxon>Pseudomonadati</taxon>
        <taxon>Myxococcota</taxon>
        <taxon>Myxococcia</taxon>
        <taxon>Myxococcales</taxon>
        <taxon>Cystobacterineae</taxon>
        <taxon>Archangiaceae</taxon>
        <taxon>Archangium</taxon>
    </lineage>
</organism>
<sequence length="187" mass="21947">MAELPKRFQMEEEGKHLVISWRWFSWTDLLGFVFLFMQFGAFPLYCYGQTFVHEPSMVLEWSWLQIIFTLLHLALVFWMVYWMLLANLLNTTRIQVSGSQLLIRHGPIPTLKNHTLARREISQLYGQNPPGKGTKFWLMAKTRSNGTVQLLTGLDKEQVLYLEKTLENRLDIKNRHMGDEEDGIVSK</sequence>
<keyword evidence="5" id="KW-1185">Reference proteome</keyword>
<dbReference type="EMBL" id="CP011509">
    <property type="protein sequence ID" value="AKJ06946.1"/>
    <property type="molecule type" value="Genomic_DNA"/>
</dbReference>
<evidence type="ECO:0000313" key="2">
    <source>
        <dbReference type="EMBL" id="AKJ06946.1"/>
    </source>
</evidence>
<dbReference type="AlphaFoldDB" id="A0AAC8TJQ1"/>
<dbReference type="RefSeq" id="WP_047860099.1">
    <property type="nucleotide sequence ID" value="NZ_CP011509.1"/>
</dbReference>
<dbReference type="EMBL" id="QUMU01000005">
    <property type="protein sequence ID" value="REG31767.1"/>
    <property type="molecule type" value="Genomic_DNA"/>
</dbReference>
<evidence type="ECO:0000256" key="1">
    <source>
        <dbReference type="SAM" id="Phobius"/>
    </source>
</evidence>
<feature type="transmembrane region" description="Helical" evidence="1">
    <location>
        <begin position="62"/>
        <end position="84"/>
    </location>
</feature>
<reference evidence="3 5" key="2">
    <citation type="submission" date="2018-08" db="EMBL/GenBank/DDBJ databases">
        <title>Genomic Encyclopedia of Archaeal and Bacterial Type Strains, Phase II (KMG-II): from individual species to whole genera.</title>
        <authorList>
            <person name="Goeker M."/>
        </authorList>
    </citation>
    <scope>NUCLEOTIDE SEQUENCE [LARGE SCALE GENOMIC DNA]</scope>
    <source>
        <strain evidence="3 5">DSM 2261</strain>
    </source>
</reference>
<keyword evidence="1" id="KW-0472">Membrane</keyword>
<accession>A0AAC8TJQ1</accession>
<feature type="transmembrane region" description="Helical" evidence="1">
    <location>
        <begin position="21"/>
        <end position="42"/>
    </location>
</feature>
<name>A0AAC8TJQ1_9BACT</name>
<dbReference type="Proteomes" id="UP000256345">
    <property type="component" value="Unassembled WGS sequence"/>
</dbReference>
<dbReference type="KEGG" id="age:AA314_08572"/>
<protein>
    <submittedName>
        <fullName evidence="2">Uncharacterized protein</fullName>
    </submittedName>
</protein>
<reference evidence="2 4" key="1">
    <citation type="submission" date="2015-05" db="EMBL/GenBank/DDBJ databases">
        <title>Genome assembly of Archangium gephyra DSM 2261.</title>
        <authorList>
            <person name="Sharma G."/>
            <person name="Subramanian S."/>
        </authorList>
    </citation>
    <scope>NUCLEOTIDE SEQUENCE [LARGE SCALE GENOMIC DNA]</scope>
    <source>
        <strain evidence="2 4">DSM 2261</strain>
    </source>
</reference>
<keyword evidence="1" id="KW-0812">Transmembrane</keyword>